<sequence length="228" mass="23566">MMLRSPLPAAAASHTASHVSLPLFFFFLTSARGGAATARPLTSPLLARPRPGWGEGEGAAPRASASPWPRRPPGCGGEGRRAATAADGGGGLRAFGASLEGAEPSVPALPRRPGGGVYGSGSLPAWGRGAVPRVRDCPAAAASRLLSPPLFLSALPGLKAAKLRLREKAGESQMRLSTLRWFGDSSSPEVLQTTEVARTRVRARSGRCVGLQAEPSRPPRVLALVWAG</sequence>
<reference evidence="3" key="1">
    <citation type="submission" date="2025-08" db="UniProtKB">
        <authorList>
            <consortium name="RefSeq"/>
        </authorList>
    </citation>
    <scope>IDENTIFICATION</scope>
    <source>
        <tissue evidence="3">Blood</tissue>
    </source>
</reference>
<evidence type="ECO:0000256" key="1">
    <source>
        <dbReference type="SAM" id="MobiDB-lite"/>
    </source>
</evidence>
<evidence type="ECO:0000313" key="3">
    <source>
        <dbReference type="RefSeq" id="XP_032102420.1"/>
    </source>
</evidence>
<dbReference type="RefSeq" id="XP_032102420.1">
    <property type="nucleotide sequence ID" value="XM_032246529.1"/>
</dbReference>
<feature type="region of interest" description="Disordered" evidence="1">
    <location>
        <begin position="42"/>
        <end position="87"/>
    </location>
</feature>
<organism evidence="2 3">
    <name type="scientific">Sapajus apella</name>
    <name type="common">Brown-capped capuchin</name>
    <name type="synonym">Cebus apella</name>
    <dbReference type="NCBI Taxonomy" id="9515"/>
    <lineage>
        <taxon>Eukaryota</taxon>
        <taxon>Metazoa</taxon>
        <taxon>Chordata</taxon>
        <taxon>Craniata</taxon>
        <taxon>Vertebrata</taxon>
        <taxon>Euteleostomi</taxon>
        <taxon>Mammalia</taxon>
        <taxon>Eutheria</taxon>
        <taxon>Euarchontoglires</taxon>
        <taxon>Primates</taxon>
        <taxon>Haplorrhini</taxon>
        <taxon>Platyrrhini</taxon>
        <taxon>Cebidae</taxon>
        <taxon>Cebinae</taxon>
        <taxon>Sapajus</taxon>
    </lineage>
</organism>
<feature type="compositionally biased region" description="Low complexity" evidence="1">
    <location>
        <begin position="59"/>
        <end position="68"/>
    </location>
</feature>
<dbReference type="AlphaFoldDB" id="A0A6J3FA39"/>
<accession>A0A6J3FA39</accession>
<proteinExistence type="predicted"/>
<dbReference type="GeneID" id="116529037"/>
<dbReference type="Proteomes" id="UP000504640">
    <property type="component" value="Unplaced"/>
</dbReference>
<name>A0A6J3FA39_SAPAP</name>
<keyword evidence="2" id="KW-1185">Reference proteome</keyword>
<protein>
    <submittedName>
        <fullName evidence="3">Uncharacterized protein LOC116529037</fullName>
    </submittedName>
</protein>
<evidence type="ECO:0000313" key="2">
    <source>
        <dbReference type="Proteomes" id="UP000504640"/>
    </source>
</evidence>
<gene>
    <name evidence="3" type="primary">LOC116529037</name>
</gene>